<evidence type="ECO:0000256" key="5">
    <source>
        <dbReference type="ARBA" id="ARBA00023136"/>
    </source>
</evidence>
<evidence type="ECO:0000313" key="7">
    <source>
        <dbReference type="EMBL" id="WRP16507.1"/>
    </source>
</evidence>
<evidence type="ECO:0000256" key="4">
    <source>
        <dbReference type="ARBA" id="ARBA00022989"/>
    </source>
</evidence>
<evidence type="ECO:0000256" key="6">
    <source>
        <dbReference type="SAM" id="Phobius"/>
    </source>
</evidence>
<organism evidence="7 8">
    <name type="scientific">Carboxydichorda subterranea</name>
    <dbReference type="NCBI Taxonomy" id="3109565"/>
    <lineage>
        <taxon>Bacteria</taxon>
        <taxon>Bacillati</taxon>
        <taxon>Bacillota</taxon>
        <taxon>Limnochordia</taxon>
        <taxon>Limnochordales</taxon>
        <taxon>Geochordaceae</taxon>
        <taxon>Carboxydichorda</taxon>
    </lineage>
</organism>
<protein>
    <submittedName>
        <fullName evidence="7">Branched-chain amino acid ABC transporter permease</fullName>
    </submittedName>
</protein>
<reference evidence="7 8" key="1">
    <citation type="journal article" date="2024" name="Front. Microbiol.">
        <title>Novel thermophilic genera Geochorda gen. nov. and Carboxydochorda gen. nov. from the deep terrestrial subsurface reveal the ecophysiological diversity in the class Limnochordia.</title>
        <authorList>
            <person name="Karnachuk O.V."/>
            <person name="Lukina A.P."/>
            <person name="Avakyan M.R."/>
            <person name="Kadnikov V.V."/>
            <person name="Begmatov S."/>
            <person name="Beletsky A.V."/>
            <person name="Vlasova K.G."/>
            <person name="Novikov A.A."/>
            <person name="Shcherbakova V.A."/>
            <person name="Mardanov A.V."/>
            <person name="Ravin N.V."/>
        </authorList>
    </citation>
    <scope>NUCLEOTIDE SEQUENCE [LARGE SCALE GENOMIC DNA]</scope>
    <source>
        <strain evidence="7 8">L945</strain>
    </source>
</reference>
<evidence type="ECO:0000256" key="2">
    <source>
        <dbReference type="ARBA" id="ARBA00022475"/>
    </source>
</evidence>
<gene>
    <name evidence="7" type="ORF">U7230_10415</name>
</gene>
<dbReference type="RefSeq" id="WP_324715780.1">
    <property type="nucleotide sequence ID" value="NZ_CP141615.1"/>
</dbReference>
<keyword evidence="8" id="KW-1185">Reference proteome</keyword>
<keyword evidence="4 6" id="KW-1133">Transmembrane helix</keyword>
<comment type="subcellular location">
    <subcellularLocation>
        <location evidence="1">Cell membrane</location>
        <topology evidence="1">Multi-pass membrane protein</topology>
    </subcellularLocation>
</comment>
<evidence type="ECO:0000313" key="8">
    <source>
        <dbReference type="Proteomes" id="UP001332192"/>
    </source>
</evidence>
<dbReference type="CDD" id="cd06581">
    <property type="entry name" value="TM_PBP1_LivM_like"/>
    <property type="match status" value="1"/>
</dbReference>
<name>A0ABZ1BWK2_9FIRM</name>
<evidence type="ECO:0000256" key="3">
    <source>
        <dbReference type="ARBA" id="ARBA00022692"/>
    </source>
</evidence>
<sequence>MVTPALTQKVAARSLAPGTRRILTIGSLLLLALIVAYMEQPSFSSYYRRIVNVAFIYVVAAVSYNLINGIAGQFSLGPNGFMAIGGFTTTLLMLPVARKAQVFFLEPLIWPFNSFSVPEVLHGFFARLIPHAALAAFLASNLGFLISLVGAGLVAALGGLIVGAPSLRLRGDYLAIATFGFGEIIFVLANNLIPVTNGALGIRDIPEYANLWWTAGAAVMTVWVIQNLVNSSYGRALKAIREDEVAAEAMGVHVFTHKLLAFVVHAFFAGVAGGLLAALLTTISPSLFTFFMTFQLLIIIVLGGLGSTTGAAVTAVVYAILQEVLRVVEAPMSIGPLYIPGVPGMRMVVFSGLLIVLMLFYRRGLFGRAELTWEGLQAVALGLGRRFGASPRERGR</sequence>
<proteinExistence type="predicted"/>
<feature type="transmembrane region" description="Helical" evidence="6">
    <location>
        <begin position="296"/>
        <end position="321"/>
    </location>
</feature>
<accession>A0ABZ1BWK2</accession>
<feature type="transmembrane region" description="Helical" evidence="6">
    <location>
        <begin position="173"/>
        <end position="193"/>
    </location>
</feature>
<dbReference type="Proteomes" id="UP001332192">
    <property type="component" value="Chromosome"/>
</dbReference>
<feature type="transmembrane region" description="Helical" evidence="6">
    <location>
        <begin position="134"/>
        <end position="161"/>
    </location>
</feature>
<feature type="transmembrane region" description="Helical" evidence="6">
    <location>
        <begin position="20"/>
        <end position="38"/>
    </location>
</feature>
<keyword evidence="5 6" id="KW-0472">Membrane</keyword>
<feature type="transmembrane region" description="Helical" evidence="6">
    <location>
        <begin position="50"/>
        <end position="67"/>
    </location>
</feature>
<dbReference type="PANTHER" id="PTHR30482:SF10">
    <property type="entry name" value="HIGH-AFFINITY BRANCHED-CHAIN AMINO ACID TRANSPORT PROTEIN BRAE"/>
    <property type="match status" value="1"/>
</dbReference>
<keyword evidence="2" id="KW-1003">Cell membrane</keyword>
<feature type="transmembrane region" description="Helical" evidence="6">
    <location>
        <begin position="259"/>
        <end position="284"/>
    </location>
</feature>
<feature type="transmembrane region" description="Helical" evidence="6">
    <location>
        <begin position="341"/>
        <end position="361"/>
    </location>
</feature>
<dbReference type="EMBL" id="CP141615">
    <property type="protein sequence ID" value="WRP16507.1"/>
    <property type="molecule type" value="Genomic_DNA"/>
</dbReference>
<keyword evidence="3 6" id="KW-0812">Transmembrane</keyword>
<dbReference type="PANTHER" id="PTHR30482">
    <property type="entry name" value="HIGH-AFFINITY BRANCHED-CHAIN AMINO ACID TRANSPORT SYSTEM PERMEASE"/>
    <property type="match status" value="1"/>
</dbReference>
<feature type="transmembrane region" description="Helical" evidence="6">
    <location>
        <begin position="205"/>
        <end position="225"/>
    </location>
</feature>
<dbReference type="Pfam" id="PF02653">
    <property type="entry name" value="BPD_transp_2"/>
    <property type="match status" value="1"/>
</dbReference>
<dbReference type="InterPro" id="IPR043428">
    <property type="entry name" value="LivM-like"/>
</dbReference>
<dbReference type="InterPro" id="IPR001851">
    <property type="entry name" value="ABC_transp_permease"/>
</dbReference>
<evidence type="ECO:0000256" key="1">
    <source>
        <dbReference type="ARBA" id="ARBA00004651"/>
    </source>
</evidence>
<feature type="transmembrane region" description="Helical" evidence="6">
    <location>
        <begin position="79"/>
        <end position="97"/>
    </location>
</feature>